<proteinExistence type="predicted"/>
<reference evidence="1" key="2">
    <citation type="journal article" date="2015" name="Data Brief">
        <title>Shoot transcriptome of the giant reed, Arundo donax.</title>
        <authorList>
            <person name="Barrero R.A."/>
            <person name="Guerrero F.D."/>
            <person name="Moolhuijzen P."/>
            <person name="Goolsby J.A."/>
            <person name="Tidwell J."/>
            <person name="Bellgard S.E."/>
            <person name="Bellgard M.I."/>
        </authorList>
    </citation>
    <scope>NUCLEOTIDE SEQUENCE</scope>
    <source>
        <tissue evidence="1">Shoot tissue taken approximately 20 cm above the soil surface</tissue>
    </source>
</reference>
<sequence>MHLQYLSTEEGTVHARMHHQTQFSRRAICNLIILSILAEV</sequence>
<evidence type="ECO:0000313" key="1">
    <source>
        <dbReference type="EMBL" id="JAE15505.1"/>
    </source>
</evidence>
<name>A0A0A9FRP5_ARUDO</name>
<dbReference type="EMBL" id="GBRH01182391">
    <property type="protein sequence ID" value="JAE15505.1"/>
    <property type="molecule type" value="Transcribed_RNA"/>
</dbReference>
<dbReference type="AlphaFoldDB" id="A0A0A9FRP5"/>
<organism evidence="1">
    <name type="scientific">Arundo donax</name>
    <name type="common">Giant reed</name>
    <name type="synonym">Donax arundinaceus</name>
    <dbReference type="NCBI Taxonomy" id="35708"/>
    <lineage>
        <taxon>Eukaryota</taxon>
        <taxon>Viridiplantae</taxon>
        <taxon>Streptophyta</taxon>
        <taxon>Embryophyta</taxon>
        <taxon>Tracheophyta</taxon>
        <taxon>Spermatophyta</taxon>
        <taxon>Magnoliopsida</taxon>
        <taxon>Liliopsida</taxon>
        <taxon>Poales</taxon>
        <taxon>Poaceae</taxon>
        <taxon>PACMAD clade</taxon>
        <taxon>Arundinoideae</taxon>
        <taxon>Arundineae</taxon>
        <taxon>Arundo</taxon>
    </lineage>
</organism>
<accession>A0A0A9FRP5</accession>
<protein>
    <submittedName>
        <fullName evidence="1">Uncharacterized protein</fullName>
    </submittedName>
</protein>
<reference evidence="1" key="1">
    <citation type="submission" date="2014-09" db="EMBL/GenBank/DDBJ databases">
        <authorList>
            <person name="Magalhaes I.L.F."/>
            <person name="Oliveira U."/>
            <person name="Santos F.R."/>
            <person name="Vidigal T.H.D.A."/>
            <person name="Brescovit A.D."/>
            <person name="Santos A.J."/>
        </authorList>
    </citation>
    <scope>NUCLEOTIDE SEQUENCE</scope>
    <source>
        <tissue evidence="1">Shoot tissue taken approximately 20 cm above the soil surface</tissue>
    </source>
</reference>